<dbReference type="EMBL" id="JRFJ01000001">
    <property type="protein sequence ID" value="KHJ56007.1"/>
    <property type="molecule type" value="Genomic_DNA"/>
</dbReference>
<dbReference type="STRING" id="370622.LA66_05165"/>
<dbReference type="Pfam" id="PF09335">
    <property type="entry name" value="VTT_dom"/>
    <property type="match status" value="1"/>
</dbReference>
<keyword evidence="4 6" id="KW-1133">Transmembrane helix</keyword>
<dbReference type="PANTHER" id="PTHR42709">
    <property type="entry name" value="ALKALINE PHOSPHATASE LIKE PROTEIN"/>
    <property type="match status" value="1"/>
</dbReference>
<evidence type="ECO:0000256" key="6">
    <source>
        <dbReference type="SAM" id="Phobius"/>
    </source>
</evidence>
<accession>A0A0B1QAS1</accession>
<dbReference type="InterPro" id="IPR032816">
    <property type="entry name" value="VTT_dom"/>
</dbReference>
<keyword evidence="3 6" id="KW-0812">Transmembrane</keyword>
<name>A0A0B1QAS1_9HYPH</name>
<dbReference type="AlphaFoldDB" id="A0A0B1QAS1"/>
<evidence type="ECO:0000259" key="7">
    <source>
        <dbReference type="Pfam" id="PF09335"/>
    </source>
</evidence>
<sequence length="198" mass="21365">MDQVLGFLHAYGAIAIFVIIFLESTGLPLPGESLLIASGLLAGRGELDIWTVFLAAWAGGVLGDNLGYVIGRTVGRPVIVRYGSRVGLTEPRFAAVERQFLKHGALVVLFARFFVVLRQLNGLVAGITGMHWLHFIVANAAGAALWAGLWAFAAYAFGTELEHYLHYGRQAFYVVGIGLAVAAVAYGLHVMRRKKNAP</sequence>
<comment type="subcellular location">
    <subcellularLocation>
        <location evidence="1">Cell membrane</location>
        <topology evidence="1">Multi-pass membrane protein</topology>
    </subcellularLocation>
</comment>
<keyword evidence="5 6" id="KW-0472">Membrane</keyword>
<evidence type="ECO:0000313" key="9">
    <source>
        <dbReference type="Proteomes" id="UP000030826"/>
    </source>
</evidence>
<dbReference type="OrthoDB" id="9813426at2"/>
<evidence type="ECO:0000256" key="1">
    <source>
        <dbReference type="ARBA" id="ARBA00004651"/>
    </source>
</evidence>
<feature type="domain" description="VTT" evidence="7">
    <location>
        <begin position="29"/>
        <end position="155"/>
    </location>
</feature>
<dbReference type="Proteomes" id="UP000030826">
    <property type="component" value="Unassembled WGS sequence"/>
</dbReference>
<dbReference type="GO" id="GO:0005886">
    <property type="term" value="C:plasma membrane"/>
    <property type="evidence" value="ECO:0007669"/>
    <property type="project" value="UniProtKB-SubCell"/>
</dbReference>
<evidence type="ECO:0000256" key="2">
    <source>
        <dbReference type="ARBA" id="ARBA00022475"/>
    </source>
</evidence>
<evidence type="ECO:0000256" key="5">
    <source>
        <dbReference type="ARBA" id="ARBA00023136"/>
    </source>
</evidence>
<gene>
    <name evidence="8" type="ORF">LA66_05165</name>
</gene>
<evidence type="ECO:0000313" key="8">
    <source>
        <dbReference type="EMBL" id="KHJ56007.1"/>
    </source>
</evidence>
<dbReference type="InterPro" id="IPR051311">
    <property type="entry name" value="DedA_domain"/>
</dbReference>
<evidence type="ECO:0000256" key="4">
    <source>
        <dbReference type="ARBA" id="ARBA00022989"/>
    </source>
</evidence>
<dbReference type="RefSeq" id="WP_039189263.1">
    <property type="nucleotide sequence ID" value="NZ_JRFJ01000001.1"/>
</dbReference>
<reference evidence="8 9" key="1">
    <citation type="submission" date="2014-09" db="EMBL/GenBank/DDBJ databases">
        <title>Isolation and characterization of Aurantimonas altamirensis ON-56566 from clinical sample following a dog bite.</title>
        <authorList>
            <person name="Eshaghi A."/>
            <person name="Li A."/>
            <person name="Shahinas D."/>
            <person name="Bahn P."/>
            <person name="Kus J.V."/>
            <person name="Patel S.N."/>
        </authorList>
    </citation>
    <scope>NUCLEOTIDE SEQUENCE [LARGE SCALE GENOMIC DNA]</scope>
    <source>
        <strain evidence="8 9">ON-56566</strain>
    </source>
</reference>
<evidence type="ECO:0000256" key="3">
    <source>
        <dbReference type="ARBA" id="ARBA00022692"/>
    </source>
</evidence>
<feature type="transmembrane region" description="Helical" evidence="6">
    <location>
        <begin position="170"/>
        <end position="188"/>
    </location>
</feature>
<comment type="caution">
    <text evidence="8">The sequence shown here is derived from an EMBL/GenBank/DDBJ whole genome shotgun (WGS) entry which is preliminary data.</text>
</comment>
<protein>
    <recommendedName>
        <fullName evidence="7">VTT domain-containing protein</fullName>
    </recommendedName>
</protein>
<proteinExistence type="predicted"/>
<organism evidence="8 9">
    <name type="scientific">Aureimonas altamirensis</name>
    <dbReference type="NCBI Taxonomy" id="370622"/>
    <lineage>
        <taxon>Bacteria</taxon>
        <taxon>Pseudomonadati</taxon>
        <taxon>Pseudomonadota</taxon>
        <taxon>Alphaproteobacteria</taxon>
        <taxon>Hyphomicrobiales</taxon>
        <taxon>Aurantimonadaceae</taxon>
        <taxon>Aureimonas</taxon>
    </lineage>
</organism>
<keyword evidence="2" id="KW-1003">Cell membrane</keyword>
<feature type="transmembrane region" description="Helical" evidence="6">
    <location>
        <begin position="6"/>
        <end position="22"/>
    </location>
</feature>
<dbReference type="PANTHER" id="PTHR42709:SF6">
    <property type="entry name" value="UNDECAPRENYL PHOSPHATE TRANSPORTER A"/>
    <property type="match status" value="1"/>
</dbReference>
<feature type="transmembrane region" description="Helical" evidence="6">
    <location>
        <begin position="132"/>
        <end position="158"/>
    </location>
</feature>